<dbReference type="PROSITE" id="PS50850">
    <property type="entry name" value="MFS"/>
    <property type="match status" value="1"/>
</dbReference>
<keyword evidence="6 7" id="KW-0472">Membrane</keyword>
<feature type="transmembrane region" description="Helical" evidence="7">
    <location>
        <begin position="293"/>
        <end position="321"/>
    </location>
</feature>
<evidence type="ECO:0000313" key="9">
    <source>
        <dbReference type="EMBL" id="CAB4935902.1"/>
    </source>
</evidence>
<dbReference type="GO" id="GO:0005886">
    <property type="term" value="C:plasma membrane"/>
    <property type="evidence" value="ECO:0007669"/>
    <property type="project" value="UniProtKB-SubCell"/>
</dbReference>
<dbReference type="AlphaFoldDB" id="A0A6J7J067"/>
<dbReference type="InterPro" id="IPR010290">
    <property type="entry name" value="TM_effector"/>
</dbReference>
<dbReference type="Pfam" id="PF05977">
    <property type="entry name" value="MFS_3"/>
    <property type="match status" value="1"/>
</dbReference>
<dbReference type="Gene3D" id="1.20.1250.20">
    <property type="entry name" value="MFS general substrate transporter like domains"/>
    <property type="match status" value="1"/>
</dbReference>
<evidence type="ECO:0000256" key="4">
    <source>
        <dbReference type="ARBA" id="ARBA00022692"/>
    </source>
</evidence>
<dbReference type="SUPFAM" id="SSF103473">
    <property type="entry name" value="MFS general substrate transporter"/>
    <property type="match status" value="1"/>
</dbReference>
<reference evidence="9" key="1">
    <citation type="submission" date="2020-05" db="EMBL/GenBank/DDBJ databases">
        <authorList>
            <person name="Chiriac C."/>
            <person name="Salcher M."/>
            <person name="Ghai R."/>
            <person name="Kavagutti S V."/>
        </authorList>
    </citation>
    <scope>NUCLEOTIDE SEQUENCE</scope>
</reference>
<dbReference type="PANTHER" id="PTHR23513:SF9">
    <property type="entry name" value="ENTEROBACTIN EXPORTER ENTS"/>
    <property type="match status" value="1"/>
</dbReference>
<dbReference type="EMBL" id="CAFBNG010000040">
    <property type="protein sequence ID" value="CAB4935902.1"/>
    <property type="molecule type" value="Genomic_DNA"/>
</dbReference>
<feature type="transmembrane region" description="Helical" evidence="7">
    <location>
        <begin position="376"/>
        <end position="399"/>
    </location>
</feature>
<evidence type="ECO:0000256" key="3">
    <source>
        <dbReference type="ARBA" id="ARBA00022475"/>
    </source>
</evidence>
<dbReference type="GO" id="GO:0022857">
    <property type="term" value="F:transmembrane transporter activity"/>
    <property type="evidence" value="ECO:0007669"/>
    <property type="project" value="InterPro"/>
</dbReference>
<dbReference type="PRINTS" id="PR01988">
    <property type="entry name" value="EXPORTERBACE"/>
</dbReference>
<keyword evidence="4 7" id="KW-0812">Transmembrane</keyword>
<feature type="transmembrane region" description="Helical" evidence="7">
    <location>
        <begin position="52"/>
        <end position="73"/>
    </location>
</feature>
<feature type="transmembrane region" description="Helical" evidence="7">
    <location>
        <begin position="228"/>
        <end position="250"/>
    </location>
</feature>
<accession>A0A6J7J067</accession>
<feature type="transmembrane region" description="Helical" evidence="7">
    <location>
        <begin position="85"/>
        <end position="104"/>
    </location>
</feature>
<protein>
    <submittedName>
        <fullName evidence="9">Unannotated protein</fullName>
    </submittedName>
</protein>
<evidence type="ECO:0000256" key="2">
    <source>
        <dbReference type="ARBA" id="ARBA00022448"/>
    </source>
</evidence>
<dbReference type="CDD" id="cd06173">
    <property type="entry name" value="MFS_MefA_like"/>
    <property type="match status" value="1"/>
</dbReference>
<organism evidence="9">
    <name type="scientific">freshwater metagenome</name>
    <dbReference type="NCBI Taxonomy" id="449393"/>
    <lineage>
        <taxon>unclassified sequences</taxon>
        <taxon>metagenomes</taxon>
        <taxon>ecological metagenomes</taxon>
    </lineage>
</organism>
<feature type="transmembrane region" description="Helical" evidence="7">
    <location>
        <begin position="110"/>
        <end position="127"/>
    </location>
</feature>
<feature type="domain" description="Major facilitator superfamily (MFS) profile" evidence="8">
    <location>
        <begin position="222"/>
        <end position="425"/>
    </location>
</feature>
<evidence type="ECO:0000256" key="7">
    <source>
        <dbReference type="SAM" id="Phobius"/>
    </source>
</evidence>
<proteinExistence type="predicted"/>
<keyword evidence="3" id="KW-1003">Cell membrane</keyword>
<dbReference type="InterPro" id="IPR020846">
    <property type="entry name" value="MFS_dom"/>
</dbReference>
<evidence type="ECO:0000256" key="1">
    <source>
        <dbReference type="ARBA" id="ARBA00004651"/>
    </source>
</evidence>
<comment type="subcellular location">
    <subcellularLocation>
        <location evidence="1">Cell membrane</location>
        <topology evidence="1">Multi-pass membrane protein</topology>
    </subcellularLocation>
</comment>
<name>A0A6J7J067_9ZZZZ</name>
<feature type="transmembrane region" description="Helical" evidence="7">
    <location>
        <begin position="21"/>
        <end position="40"/>
    </location>
</feature>
<dbReference type="InterPro" id="IPR036259">
    <property type="entry name" value="MFS_trans_sf"/>
</dbReference>
<dbReference type="PANTHER" id="PTHR23513">
    <property type="entry name" value="INTEGRAL MEMBRANE EFFLUX PROTEIN-RELATED"/>
    <property type="match status" value="1"/>
</dbReference>
<keyword evidence="5 7" id="KW-1133">Transmembrane helix</keyword>
<evidence type="ECO:0000256" key="6">
    <source>
        <dbReference type="ARBA" id="ARBA00023136"/>
    </source>
</evidence>
<keyword evidence="2" id="KW-0813">Transport</keyword>
<evidence type="ECO:0000256" key="5">
    <source>
        <dbReference type="ARBA" id="ARBA00022989"/>
    </source>
</evidence>
<sequence>MSKLSKFRMDLTPLRKYPDFRSLWVSGMVSNLGSMITYVAVPFQIKNLTHSYLAVALSAAVEIIPLVIFGLYGGVLADSVDRKKMIWAAEAGAMALSATLFINSQLPQPSLLLIYIVAAAFAAVDGLQRPSMDAILPRLVSHSDLPSASALLSLRMQMAIIVGPAIGGIIISTFSVGTGYAVDVLSFLLSLIFLSRVKNVPPHESADKPSLAGLWLGIRYAFGRQDLLGTYLVDLAAMFFAMPNALFPFWVDQLHAPWALGLLYGAGTVGAFFVTITSGWVKDYRFHGRAIALAAVGWGVAITLSGLVHSIYLVIFCLALAGAADHVSVLFRAAIWNQTIPDEIRGRLAGIQLLSYSIGPLAGQLRAATMASATTLAFSVTSGGIMCIVVVLLLTSWLVKFRKYDVESNEFAIAQRKIRAKRENL</sequence>
<feature type="transmembrane region" description="Helical" evidence="7">
    <location>
        <begin position="262"/>
        <end position="281"/>
    </location>
</feature>
<dbReference type="InterPro" id="IPR022324">
    <property type="entry name" value="Bacilysin_exporter_BacE_put"/>
</dbReference>
<gene>
    <name evidence="9" type="ORF">UFOPK3774_00336</name>
</gene>
<feature type="transmembrane region" description="Helical" evidence="7">
    <location>
        <begin position="148"/>
        <end position="171"/>
    </location>
</feature>
<evidence type="ECO:0000259" key="8">
    <source>
        <dbReference type="PROSITE" id="PS50850"/>
    </source>
</evidence>